<dbReference type="Proteomes" id="UP001337655">
    <property type="component" value="Unassembled WGS sequence"/>
</dbReference>
<feature type="region of interest" description="Disordered" evidence="1">
    <location>
        <begin position="152"/>
        <end position="213"/>
    </location>
</feature>
<dbReference type="RefSeq" id="XP_064664341.1">
    <property type="nucleotide sequence ID" value="XM_064798107.1"/>
</dbReference>
<evidence type="ECO:0000313" key="3">
    <source>
        <dbReference type="EMBL" id="KAK5175703.1"/>
    </source>
</evidence>
<name>A0AAV9PTQ4_9PEZI</name>
<feature type="transmembrane region" description="Helical" evidence="2">
    <location>
        <begin position="229"/>
        <end position="257"/>
    </location>
</feature>
<keyword evidence="2" id="KW-1133">Transmembrane helix</keyword>
<keyword evidence="2" id="KW-0812">Transmembrane</keyword>
<sequence length="373" mass="41225">MDESLRLLTCVLIGSPRVGQDERTGPRTRAEEDREDQEHGDDEARLLMFVAAPLRSGGYLAGLMHLPMTLCRRSEVENPFASPFISTHTLPAPPPCAQRSHDYRMPQAAVVIGNLDKASYDSSTYTSQYYPADPECKSGSMSSTMASSIMTPSSVNMEKGAVPEEEGPRQSSRESRRSGGNRDPEKGTRHSSRHGSHQSNRVDKTIAMEEEDEEVDEGRAMQEQHAVKILLFLSGPAVILSAINTVWAVIALVITALSQSIRICARRPSFGQQLAGLLGPTLNLQLRSIYTPLPPHANEDGSYHDATLFMVHILSPFMSFVIMFAAWVLGFYWLASGMVGDPAGQDKRDDGKETVLGLRNFWEGWLMRSVKEE</sequence>
<gene>
    <name evidence="3" type="ORF">LTR77_000842</name>
</gene>
<protein>
    <submittedName>
        <fullName evidence="3">Uncharacterized protein</fullName>
    </submittedName>
</protein>
<feature type="transmembrane region" description="Helical" evidence="2">
    <location>
        <begin position="313"/>
        <end position="335"/>
    </location>
</feature>
<feature type="compositionally biased region" description="Basic and acidic residues" evidence="1">
    <location>
        <begin position="19"/>
        <end position="32"/>
    </location>
</feature>
<feature type="compositionally biased region" description="Basic and acidic residues" evidence="1">
    <location>
        <begin position="166"/>
        <end position="188"/>
    </location>
</feature>
<dbReference type="AlphaFoldDB" id="A0AAV9PTQ4"/>
<reference evidence="3 4" key="1">
    <citation type="submission" date="2023-08" db="EMBL/GenBank/DDBJ databases">
        <title>Black Yeasts Isolated from many extreme environments.</title>
        <authorList>
            <person name="Coleine C."/>
            <person name="Stajich J.E."/>
            <person name="Selbmann L."/>
        </authorList>
    </citation>
    <scope>NUCLEOTIDE SEQUENCE [LARGE SCALE GENOMIC DNA]</scope>
    <source>
        <strain evidence="3 4">CCFEE 5935</strain>
    </source>
</reference>
<evidence type="ECO:0000256" key="2">
    <source>
        <dbReference type="SAM" id="Phobius"/>
    </source>
</evidence>
<dbReference type="GeneID" id="89922192"/>
<evidence type="ECO:0000313" key="4">
    <source>
        <dbReference type="Proteomes" id="UP001337655"/>
    </source>
</evidence>
<proteinExistence type="predicted"/>
<dbReference type="EMBL" id="JAVRRT010000001">
    <property type="protein sequence ID" value="KAK5175703.1"/>
    <property type="molecule type" value="Genomic_DNA"/>
</dbReference>
<keyword evidence="4" id="KW-1185">Reference proteome</keyword>
<evidence type="ECO:0000256" key="1">
    <source>
        <dbReference type="SAM" id="MobiDB-lite"/>
    </source>
</evidence>
<organism evidence="3 4">
    <name type="scientific">Saxophila tyrrhenica</name>
    <dbReference type="NCBI Taxonomy" id="1690608"/>
    <lineage>
        <taxon>Eukaryota</taxon>
        <taxon>Fungi</taxon>
        <taxon>Dikarya</taxon>
        <taxon>Ascomycota</taxon>
        <taxon>Pezizomycotina</taxon>
        <taxon>Dothideomycetes</taxon>
        <taxon>Dothideomycetidae</taxon>
        <taxon>Mycosphaerellales</taxon>
        <taxon>Extremaceae</taxon>
        <taxon>Saxophila</taxon>
    </lineage>
</organism>
<feature type="region of interest" description="Disordered" evidence="1">
    <location>
        <begin position="17"/>
        <end position="42"/>
    </location>
</feature>
<accession>A0AAV9PTQ4</accession>
<comment type="caution">
    <text evidence="3">The sequence shown here is derived from an EMBL/GenBank/DDBJ whole genome shotgun (WGS) entry which is preliminary data.</text>
</comment>
<keyword evidence="2" id="KW-0472">Membrane</keyword>